<accession>A0A5N6E3J7</accession>
<protein>
    <submittedName>
        <fullName evidence="1">Uncharacterized protein</fullName>
    </submittedName>
</protein>
<dbReference type="EMBL" id="ML734937">
    <property type="protein sequence ID" value="KAB8212136.1"/>
    <property type="molecule type" value="Genomic_DNA"/>
</dbReference>
<sequence>MPSISLTRDLCSSLSVSIADTEKRCAIGYFPTGLNATEWYALYAVTCLKERQPQQSLRQALCQISRRDRMRIAASLACGVMQLSGSWLEPRWNGSDIGLAHEDEDRALLDSLFFSWPLNSSVDSEKSNLLHESTVRADVLVPLTFDWGAI</sequence>
<keyword evidence="2" id="KW-1185">Reference proteome</keyword>
<reference evidence="1 2" key="1">
    <citation type="submission" date="2019-04" db="EMBL/GenBank/DDBJ databases">
        <title>Fungal friends and foes A comparative genomics study of 23 Aspergillus species from section Flavi.</title>
        <authorList>
            <consortium name="DOE Joint Genome Institute"/>
            <person name="Kjaerbolling I."/>
            <person name="Vesth T.C."/>
            <person name="Frisvad J.C."/>
            <person name="Nybo J.L."/>
            <person name="Theobald S."/>
            <person name="Kildgaard S."/>
            <person name="Petersen T.I."/>
            <person name="Kuo A."/>
            <person name="Sato A."/>
            <person name="Lyhne E.K."/>
            <person name="Kogle M.E."/>
            <person name="Wiebenga A."/>
            <person name="Kun R.S."/>
            <person name="Lubbers R.J."/>
            <person name="Makela M.R."/>
            <person name="Barry K."/>
            <person name="Chovatia M."/>
            <person name="Clum A."/>
            <person name="Daum C."/>
            <person name="Haridas S."/>
            <person name="He G."/>
            <person name="LaButti K."/>
            <person name="Lipzen A."/>
            <person name="Mondo S."/>
            <person name="Pangilinan J."/>
            <person name="Riley R."/>
            <person name="Salamov A."/>
            <person name="Simmons B.A."/>
            <person name="Magnuson J.K."/>
            <person name="Henrissat B."/>
            <person name="Mortensen U.H."/>
            <person name="Larsen T.O."/>
            <person name="De vries R.P."/>
            <person name="Grigoriev I.V."/>
            <person name="Machida M."/>
            <person name="Baker S.E."/>
            <person name="Andersen M.R."/>
        </authorList>
    </citation>
    <scope>NUCLEOTIDE SEQUENCE [LARGE SCALE GENOMIC DNA]</scope>
    <source>
        <strain evidence="1 2">CBS 117618</strain>
    </source>
</reference>
<evidence type="ECO:0000313" key="1">
    <source>
        <dbReference type="EMBL" id="KAB8212136.1"/>
    </source>
</evidence>
<name>A0A5N6E3J7_ASPPA</name>
<dbReference type="VEuPathDB" id="FungiDB:BDV34DRAFT_219353"/>
<proteinExistence type="predicted"/>
<dbReference type="AlphaFoldDB" id="A0A5N6E3J7"/>
<dbReference type="PANTHER" id="PTHR35186:SF4">
    <property type="entry name" value="PRION-INHIBITION AND PROPAGATION HELO DOMAIN-CONTAINING PROTEIN"/>
    <property type="match status" value="1"/>
</dbReference>
<gene>
    <name evidence="1" type="ORF">BDV34DRAFT_219353</name>
</gene>
<organism evidence="1 2">
    <name type="scientific">Aspergillus parasiticus</name>
    <dbReference type="NCBI Taxonomy" id="5067"/>
    <lineage>
        <taxon>Eukaryota</taxon>
        <taxon>Fungi</taxon>
        <taxon>Dikarya</taxon>
        <taxon>Ascomycota</taxon>
        <taxon>Pezizomycotina</taxon>
        <taxon>Eurotiomycetes</taxon>
        <taxon>Eurotiomycetidae</taxon>
        <taxon>Eurotiales</taxon>
        <taxon>Aspergillaceae</taxon>
        <taxon>Aspergillus</taxon>
        <taxon>Aspergillus subgen. Circumdati</taxon>
    </lineage>
</organism>
<dbReference type="Proteomes" id="UP000326532">
    <property type="component" value="Unassembled WGS sequence"/>
</dbReference>
<dbReference type="PANTHER" id="PTHR35186">
    <property type="entry name" value="ANK_REP_REGION DOMAIN-CONTAINING PROTEIN"/>
    <property type="match status" value="1"/>
</dbReference>
<evidence type="ECO:0000313" key="2">
    <source>
        <dbReference type="Proteomes" id="UP000326532"/>
    </source>
</evidence>